<evidence type="ECO:0000256" key="2">
    <source>
        <dbReference type="SAM" id="SignalP"/>
    </source>
</evidence>
<evidence type="ECO:0000313" key="3">
    <source>
        <dbReference type="EMBL" id="HIR58038.1"/>
    </source>
</evidence>
<sequence>MKRILFLVLFLILLPCAPVRADTTDMPREDPALSAEDYYSAQFEESGAGELPYSLPEEARESLGDLGVADPDWRNIQNVTPQGIFSQIAAVFGEKGQAPLEAAFSVLAVMLLCALVNGMKLSFGDKPLGGAIGLVGVLCVCLAVIRPVVSCISSAAQVIQGAAGFLLACVPVLTGILLASGQAVSAGTYNLLVVGAGNVISIFSAGLLVPLMNVFLALSIASSLSPGLNLSGLCGWFSKAAQWGLGLCMTVFTSLLTVQSAVAASADSTASKAAKFLLGSFVPVVGGALGDAFTTVQGSVQLLKSGVGAFALLGTLFIFLPAAAECILWMLTLNLCAGIGMIFDLKEIDSLLSAASKAVGLTLAFVLCSMAVIMISTALMLVMGGGSA</sequence>
<dbReference type="EMBL" id="DVHF01000128">
    <property type="protein sequence ID" value="HIR58038.1"/>
    <property type="molecule type" value="Genomic_DNA"/>
</dbReference>
<feature type="transmembrane region" description="Helical" evidence="1">
    <location>
        <begin position="240"/>
        <end position="264"/>
    </location>
</feature>
<evidence type="ECO:0000313" key="4">
    <source>
        <dbReference type="Proteomes" id="UP000886785"/>
    </source>
</evidence>
<feature type="transmembrane region" description="Helical" evidence="1">
    <location>
        <begin position="327"/>
        <end position="343"/>
    </location>
</feature>
<feature type="transmembrane region" description="Helical" evidence="1">
    <location>
        <begin position="276"/>
        <end position="296"/>
    </location>
</feature>
<evidence type="ECO:0000256" key="1">
    <source>
        <dbReference type="SAM" id="Phobius"/>
    </source>
</evidence>
<keyword evidence="1" id="KW-0472">Membrane</keyword>
<keyword evidence="2" id="KW-0732">Signal</keyword>
<dbReference type="InterPro" id="IPR014194">
    <property type="entry name" value="Spore_III_AE"/>
</dbReference>
<dbReference type="Proteomes" id="UP000886785">
    <property type="component" value="Unassembled WGS sequence"/>
</dbReference>
<feature type="transmembrane region" description="Helical" evidence="1">
    <location>
        <begin position="191"/>
        <end position="220"/>
    </location>
</feature>
<organism evidence="3 4">
    <name type="scientific">Candidatus Gallacutalibacter pullicola</name>
    <dbReference type="NCBI Taxonomy" id="2840830"/>
    <lineage>
        <taxon>Bacteria</taxon>
        <taxon>Bacillati</taxon>
        <taxon>Bacillota</taxon>
        <taxon>Clostridia</taxon>
        <taxon>Eubacteriales</taxon>
        <taxon>Candidatus Gallacutalibacter</taxon>
    </lineage>
</organism>
<feature type="signal peptide" evidence="2">
    <location>
        <begin position="1"/>
        <end position="21"/>
    </location>
</feature>
<reference evidence="3" key="2">
    <citation type="journal article" date="2021" name="PeerJ">
        <title>Extensive microbial diversity within the chicken gut microbiome revealed by metagenomics and culture.</title>
        <authorList>
            <person name="Gilroy R."/>
            <person name="Ravi A."/>
            <person name="Getino M."/>
            <person name="Pursley I."/>
            <person name="Horton D.L."/>
            <person name="Alikhan N.F."/>
            <person name="Baker D."/>
            <person name="Gharbi K."/>
            <person name="Hall N."/>
            <person name="Watson M."/>
            <person name="Adriaenssens E.M."/>
            <person name="Foster-Nyarko E."/>
            <person name="Jarju S."/>
            <person name="Secka A."/>
            <person name="Antonio M."/>
            <person name="Oren A."/>
            <person name="Chaudhuri R.R."/>
            <person name="La Ragione R."/>
            <person name="Hildebrand F."/>
            <person name="Pallen M.J."/>
        </authorList>
    </citation>
    <scope>NUCLEOTIDE SEQUENCE</scope>
    <source>
        <strain evidence="3">ChiSjej1B19-7085</strain>
    </source>
</reference>
<name>A0A9D1DS89_9FIRM</name>
<feature type="transmembrane region" description="Helical" evidence="1">
    <location>
        <begin position="131"/>
        <end position="149"/>
    </location>
</feature>
<gene>
    <name evidence="3" type="ORF">IAA54_10245</name>
</gene>
<feature type="transmembrane region" description="Helical" evidence="1">
    <location>
        <begin position="363"/>
        <end position="383"/>
    </location>
</feature>
<proteinExistence type="predicted"/>
<feature type="transmembrane region" description="Helical" evidence="1">
    <location>
        <begin position="102"/>
        <end position="119"/>
    </location>
</feature>
<accession>A0A9D1DS89</accession>
<dbReference type="Pfam" id="PF09546">
    <property type="entry name" value="Spore_III_AE"/>
    <property type="match status" value="1"/>
</dbReference>
<dbReference type="AlphaFoldDB" id="A0A9D1DS89"/>
<protein>
    <submittedName>
        <fullName evidence="3">Stage III sporulation protein AE</fullName>
    </submittedName>
</protein>
<comment type="caution">
    <text evidence="3">The sequence shown here is derived from an EMBL/GenBank/DDBJ whole genome shotgun (WGS) entry which is preliminary data.</text>
</comment>
<feature type="chain" id="PRO_5039351507" evidence="2">
    <location>
        <begin position="22"/>
        <end position="388"/>
    </location>
</feature>
<keyword evidence="1" id="KW-1133">Transmembrane helix</keyword>
<reference evidence="3" key="1">
    <citation type="submission" date="2020-10" db="EMBL/GenBank/DDBJ databases">
        <authorList>
            <person name="Gilroy R."/>
        </authorList>
    </citation>
    <scope>NUCLEOTIDE SEQUENCE</scope>
    <source>
        <strain evidence="3">ChiSjej1B19-7085</strain>
    </source>
</reference>
<keyword evidence="1" id="KW-0812">Transmembrane</keyword>
<feature type="transmembrane region" description="Helical" evidence="1">
    <location>
        <begin position="155"/>
        <end position="179"/>
    </location>
</feature>